<gene>
    <name evidence="1" type="primary">MET13_2</name>
    <name evidence="1" type="ORF">EV182_004356</name>
</gene>
<dbReference type="Proteomes" id="UP001145114">
    <property type="component" value="Unassembled WGS sequence"/>
</dbReference>
<dbReference type="EMBL" id="JAMZIH010001320">
    <property type="protein sequence ID" value="KAJ1678295.1"/>
    <property type="molecule type" value="Genomic_DNA"/>
</dbReference>
<sequence>MDKSMIDSALQSAKDAGIQNILALRGDAPRGDEYWAPYDGSFVHAIDLVRYIRQKHGDYFCIGVAGYPEGHNENPDKEQDFEYFKEKVEAGADFVVTQLFFNSQMFLAWHKKCRDAGITVPIIPGILPIQGYQSFRRLVFLTKVGVPDSLTKELEPIKNDDKAVKNFGVKYAVNMIRELLDAGIPGIHISTLNLEATARRVLLELGLAKETMTRPIVLDRADLDKTGTLLSSAAMSIEAGMTVSVASAADKSRTMVVSGAKGLPFDGTWDEFPNGRWGDARSPAFGQIDGYGVSIKQTPAEALKLWGSPRTRQDVTTSFIKYISGELRALPWSDEPMYPESQGIIDKLTRINEAGYWTLASQPAIDGIPSDDSVYGWGPHGGYVYQKAFVECFVSPAQFPTFLSRVQSTSPKVTYYVANNKGDFLTNSLETNGEKDSTTTALTWGVFPGQPVVQSTMIDKMNFLAWRDEAFQIWREWSELFPRASKEHEFLQKISNTYWLVNVICNDYKDPEFIYTLFC</sequence>
<comment type="caution">
    <text evidence="1">The sequence shown here is derived from an EMBL/GenBank/DDBJ whole genome shotgun (WGS) entry which is preliminary data.</text>
</comment>
<organism evidence="1 2">
    <name type="scientific">Spiromyces aspiralis</name>
    <dbReference type="NCBI Taxonomy" id="68401"/>
    <lineage>
        <taxon>Eukaryota</taxon>
        <taxon>Fungi</taxon>
        <taxon>Fungi incertae sedis</taxon>
        <taxon>Zoopagomycota</taxon>
        <taxon>Kickxellomycotina</taxon>
        <taxon>Kickxellomycetes</taxon>
        <taxon>Kickxellales</taxon>
        <taxon>Kickxellaceae</taxon>
        <taxon>Spiromyces</taxon>
    </lineage>
</organism>
<name>A0ACC1HSF4_9FUNG</name>
<evidence type="ECO:0000313" key="2">
    <source>
        <dbReference type="Proteomes" id="UP001145114"/>
    </source>
</evidence>
<evidence type="ECO:0000313" key="1">
    <source>
        <dbReference type="EMBL" id="KAJ1678295.1"/>
    </source>
</evidence>
<reference evidence="1" key="1">
    <citation type="submission" date="2022-06" db="EMBL/GenBank/DDBJ databases">
        <title>Phylogenomic reconstructions and comparative analyses of Kickxellomycotina fungi.</title>
        <authorList>
            <person name="Reynolds N.K."/>
            <person name="Stajich J.E."/>
            <person name="Barry K."/>
            <person name="Grigoriev I.V."/>
            <person name="Crous P."/>
            <person name="Smith M.E."/>
        </authorList>
    </citation>
    <scope>NUCLEOTIDE SEQUENCE</scope>
    <source>
        <strain evidence="1">RSA 2271</strain>
    </source>
</reference>
<keyword evidence="2" id="KW-1185">Reference proteome</keyword>
<protein>
    <submittedName>
        <fullName evidence="1">Methylenetetrahydrofolate reductase (NAD(P)H) met13</fullName>
        <ecNumber evidence="1">1.5.1.20</ecNumber>
    </submittedName>
</protein>
<proteinExistence type="predicted"/>
<accession>A0ACC1HSF4</accession>
<dbReference type="EC" id="1.5.1.20" evidence="1"/>
<keyword evidence="1" id="KW-0560">Oxidoreductase</keyword>